<evidence type="ECO:0000256" key="2">
    <source>
        <dbReference type="SAM" id="MobiDB-lite"/>
    </source>
</evidence>
<name>A0ABY7JU15_9ACTN</name>
<proteinExistence type="inferred from homology"/>
<feature type="transmembrane region" description="Helical" evidence="1">
    <location>
        <begin position="227"/>
        <end position="253"/>
    </location>
</feature>
<dbReference type="EC" id="2.4.1.-" evidence="1"/>
<dbReference type="PANTHER" id="PTHR10050:SF46">
    <property type="entry name" value="PROTEIN O-MANNOSYL-TRANSFERASE 2"/>
    <property type="match status" value="1"/>
</dbReference>
<feature type="transmembrane region" description="Helical" evidence="1">
    <location>
        <begin position="43"/>
        <end position="63"/>
    </location>
</feature>
<keyword evidence="1" id="KW-0472">Membrane</keyword>
<gene>
    <name evidence="5" type="ORF">M6B22_15050</name>
</gene>
<comment type="similarity">
    <text evidence="1">Belongs to the glycosyltransferase 39 family.</text>
</comment>
<organism evidence="5 6">
    <name type="scientific">Jatrophihabitans cynanchi</name>
    <dbReference type="NCBI Taxonomy" id="2944128"/>
    <lineage>
        <taxon>Bacteria</taxon>
        <taxon>Bacillati</taxon>
        <taxon>Actinomycetota</taxon>
        <taxon>Actinomycetes</taxon>
        <taxon>Jatrophihabitantales</taxon>
        <taxon>Jatrophihabitantaceae</taxon>
        <taxon>Jatrophihabitans</taxon>
    </lineage>
</organism>
<feature type="transmembrane region" description="Helical" evidence="1">
    <location>
        <begin position="492"/>
        <end position="515"/>
    </location>
</feature>
<feature type="compositionally biased region" description="Basic and acidic residues" evidence="2">
    <location>
        <begin position="15"/>
        <end position="25"/>
    </location>
</feature>
<evidence type="ECO:0000313" key="6">
    <source>
        <dbReference type="Proteomes" id="UP001164693"/>
    </source>
</evidence>
<dbReference type="InterPro" id="IPR027005">
    <property type="entry name" value="PMT-like"/>
</dbReference>
<comment type="function">
    <text evidence="1">Protein O-mannosyltransferase that catalyzes the transfer of a single mannose residue from a polyprenol phospho-mannosyl lipidic donor to the hydroxyl group of selected serine and threonine residues in acceptor proteins.</text>
</comment>
<feature type="region of interest" description="Disordered" evidence="2">
    <location>
        <begin position="1"/>
        <end position="25"/>
    </location>
</feature>
<evidence type="ECO:0000259" key="4">
    <source>
        <dbReference type="Pfam" id="PF16192"/>
    </source>
</evidence>
<comment type="subcellular location">
    <subcellularLocation>
        <location evidence="1">Cell membrane</location>
    </subcellularLocation>
</comment>
<feature type="transmembrane region" description="Helical" evidence="1">
    <location>
        <begin position="121"/>
        <end position="141"/>
    </location>
</feature>
<dbReference type="EMBL" id="CP097463">
    <property type="protein sequence ID" value="WAX55849.1"/>
    <property type="molecule type" value="Genomic_DNA"/>
</dbReference>
<feature type="compositionally biased region" description="Low complexity" evidence="2">
    <location>
        <begin position="1"/>
        <end position="10"/>
    </location>
</feature>
<accession>A0ABY7JU15</accession>
<dbReference type="InterPro" id="IPR032421">
    <property type="entry name" value="PMT_4TMC"/>
</dbReference>
<feature type="domain" description="Protein O-mannosyl-transferase C-terminal four TM" evidence="4">
    <location>
        <begin position="347"/>
        <end position="534"/>
    </location>
</feature>
<evidence type="ECO:0000259" key="3">
    <source>
        <dbReference type="Pfam" id="PF13231"/>
    </source>
</evidence>
<dbReference type="Pfam" id="PF16192">
    <property type="entry name" value="PMT_4TMC"/>
    <property type="match status" value="1"/>
</dbReference>
<dbReference type="Proteomes" id="UP001164693">
    <property type="component" value="Chromosome"/>
</dbReference>
<dbReference type="RefSeq" id="WP_269442372.1">
    <property type="nucleotide sequence ID" value="NZ_CP097463.1"/>
</dbReference>
<feature type="transmembrane region" description="Helical" evidence="1">
    <location>
        <begin position="424"/>
        <end position="441"/>
    </location>
</feature>
<evidence type="ECO:0000313" key="5">
    <source>
        <dbReference type="EMBL" id="WAX55849.1"/>
    </source>
</evidence>
<dbReference type="PANTHER" id="PTHR10050">
    <property type="entry name" value="DOLICHYL-PHOSPHATE-MANNOSE--PROTEIN MANNOSYLTRANSFERASE"/>
    <property type="match status" value="1"/>
</dbReference>
<comment type="pathway">
    <text evidence="1">Protein modification; protein glycosylation.</text>
</comment>
<keyword evidence="1" id="KW-0328">Glycosyltransferase</keyword>
<keyword evidence="6" id="KW-1185">Reference proteome</keyword>
<dbReference type="Pfam" id="PF13231">
    <property type="entry name" value="PMT_2"/>
    <property type="match status" value="1"/>
</dbReference>
<keyword evidence="1" id="KW-1003">Cell membrane</keyword>
<feature type="transmembrane region" description="Helical" evidence="1">
    <location>
        <begin position="148"/>
        <end position="166"/>
    </location>
</feature>
<evidence type="ECO:0000256" key="1">
    <source>
        <dbReference type="RuleBase" id="RU367007"/>
    </source>
</evidence>
<feature type="transmembrane region" description="Helical" evidence="1">
    <location>
        <begin position="202"/>
        <end position="221"/>
    </location>
</feature>
<feature type="transmembrane region" description="Helical" evidence="1">
    <location>
        <begin position="274"/>
        <end position="297"/>
    </location>
</feature>
<feature type="transmembrane region" description="Helical" evidence="1">
    <location>
        <begin position="400"/>
        <end position="417"/>
    </location>
</feature>
<protein>
    <recommendedName>
        <fullName evidence="1">Polyprenol-phosphate-mannose--protein mannosyltransferase</fullName>
        <ecNumber evidence="1">2.4.1.-</ecNumber>
    </recommendedName>
</protein>
<reference evidence="5" key="1">
    <citation type="submission" date="2022-05" db="EMBL/GenBank/DDBJ databases">
        <title>Jatrophihabitans sp. SB3-54 whole genome sequence.</title>
        <authorList>
            <person name="Suh M.K."/>
            <person name="Eom M.K."/>
            <person name="Kim J.S."/>
            <person name="Kim H.S."/>
            <person name="Do H.E."/>
            <person name="Shin Y.K."/>
            <person name="Lee J.-S."/>
        </authorList>
    </citation>
    <scope>NUCLEOTIDE SEQUENCE</scope>
    <source>
        <strain evidence="5">SB3-54</strain>
    </source>
</reference>
<keyword evidence="1" id="KW-0808">Transferase</keyword>
<keyword evidence="1" id="KW-0812">Transmembrane</keyword>
<sequence>MTSTPSAVLDAPPPDADRDSANRPEVPRPIPAALVPWRDPHPWWGWLCTLLVAVLAGFTRFWALGFPSGKIFDEVYYATEAQELLRYGYEDDRGYMFIVHPPLGKWLIGLTSHIWGNDSLGWRVAPAIAGVVAVVLIIRIVQRMLRSTLFGVIAGLLLTMEGLSLVLSRTAILDIFLQTFVLAGFGALVIDRDRMRARLGRLYAAGADLSGGCPSLGPRPWRLLAGVMLGAACAIKWSALSFFVAFVLLSLVWDRAALRAAGVRRPTLGMLWRSAVPGLGSLIATPIGVYLLTYLGWFTGENGWGRHWADTHGPSTHLHLLGIRVPFSWAWVPDPIRSLGAYTLDAYRFHEGLTSGHTYQSSPWSWLVIGRPVDFYYDGGSKACGASSCSREILLIGTPLLWWAFLPMLLWLAWHWVTTRDWRAGAVWVAFLAGWAVWFQDLKRTMFLFYMAPLVPFLIIGLSLALGVMLGPAVRQTGDESRLAAALRRRRWGVIGVSVYLGLVVADFAWMWPIFTGGLLTYDQWHAHMWLPSWV</sequence>
<feature type="transmembrane region" description="Helical" evidence="1">
    <location>
        <begin position="172"/>
        <end position="190"/>
    </location>
</feature>
<keyword evidence="1" id="KW-1133">Transmembrane helix</keyword>
<feature type="transmembrane region" description="Helical" evidence="1">
    <location>
        <begin position="447"/>
        <end position="471"/>
    </location>
</feature>
<feature type="domain" description="Glycosyltransferase RgtA/B/C/D-like" evidence="3">
    <location>
        <begin position="100"/>
        <end position="184"/>
    </location>
</feature>
<dbReference type="InterPro" id="IPR038731">
    <property type="entry name" value="RgtA/B/C-like"/>
</dbReference>